<dbReference type="KEGG" id="smo:SELMODRAFT_427425"/>
<keyword evidence="1" id="KW-1133">Transmembrane helix</keyword>
<keyword evidence="1" id="KW-0472">Membrane</keyword>
<evidence type="ECO:0000313" key="3">
    <source>
        <dbReference type="Proteomes" id="UP000001514"/>
    </source>
</evidence>
<protein>
    <submittedName>
        <fullName evidence="2">Uncharacterized protein</fullName>
    </submittedName>
</protein>
<dbReference type="Proteomes" id="UP000001514">
    <property type="component" value="Unassembled WGS sequence"/>
</dbReference>
<dbReference type="HOGENOM" id="CLU_2042100_0_0_1"/>
<feature type="transmembrane region" description="Helical" evidence="1">
    <location>
        <begin position="46"/>
        <end position="62"/>
    </location>
</feature>
<proteinExistence type="predicted"/>
<accession>D8SZJ6</accession>
<reference evidence="2 3" key="1">
    <citation type="journal article" date="2011" name="Science">
        <title>The Selaginella genome identifies genetic changes associated with the evolution of vascular plants.</title>
        <authorList>
            <person name="Banks J.A."/>
            <person name="Nishiyama T."/>
            <person name="Hasebe M."/>
            <person name="Bowman J.L."/>
            <person name="Gribskov M."/>
            <person name="dePamphilis C."/>
            <person name="Albert V.A."/>
            <person name="Aono N."/>
            <person name="Aoyama T."/>
            <person name="Ambrose B.A."/>
            <person name="Ashton N.W."/>
            <person name="Axtell M.J."/>
            <person name="Barker E."/>
            <person name="Barker M.S."/>
            <person name="Bennetzen J.L."/>
            <person name="Bonawitz N.D."/>
            <person name="Chapple C."/>
            <person name="Cheng C."/>
            <person name="Correa L.G."/>
            <person name="Dacre M."/>
            <person name="DeBarry J."/>
            <person name="Dreyer I."/>
            <person name="Elias M."/>
            <person name="Engstrom E.M."/>
            <person name="Estelle M."/>
            <person name="Feng L."/>
            <person name="Finet C."/>
            <person name="Floyd S.K."/>
            <person name="Frommer W.B."/>
            <person name="Fujita T."/>
            <person name="Gramzow L."/>
            <person name="Gutensohn M."/>
            <person name="Harholt J."/>
            <person name="Hattori M."/>
            <person name="Heyl A."/>
            <person name="Hirai T."/>
            <person name="Hiwatashi Y."/>
            <person name="Ishikawa M."/>
            <person name="Iwata M."/>
            <person name="Karol K.G."/>
            <person name="Koehler B."/>
            <person name="Kolukisaoglu U."/>
            <person name="Kubo M."/>
            <person name="Kurata T."/>
            <person name="Lalonde S."/>
            <person name="Li K."/>
            <person name="Li Y."/>
            <person name="Litt A."/>
            <person name="Lyons E."/>
            <person name="Manning G."/>
            <person name="Maruyama T."/>
            <person name="Michael T.P."/>
            <person name="Mikami K."/>
            <person name="Miyazaki S."/>
            <person name="Morinaga S."/>
            <person name="Murata T."/>
            <person name="Mueller-Roeber B."/>
            <person name="Nelson D.R."/>
            <person name="Obara M."/>
            <person name="Oguri Y."/>
            <person name="Olmstead R.G."/>
            <person name="Onodera N."/>
            <person name="Petersen B.L."/>
            <person name="Pils B."/>
            <person name="Prigge M."/>
            <person name="Rensing S.A."/>
            <person name="Riano-Pachon D.M."/>
            <person name="Roberts A.W."/>
            <person name="Sato Y."/>
            <person name="Scheller H.V."/>
            <person name="Schulz B."/>
            <person name="Schulz C."/>
            <person name="Shakirov E.V."/>
            <person name="Shibagaki N."/>
            <person name="Shinohara N."/>
            <person name="Shippen D.E."/>
            <person name="Soerensen I."/>
            <person name="Sotooka R."/>
            <person name="Sugimoto N."/>
            <person name="Sugita M."/>
            <person name="Sumikawa N."/>
            <person name="Tanurdzic M."/>
            <person name="Theissen G."/>
            <person name="Ulvskov P."/>
            <person name="Wakazuki S."/>
            <person name="Weng J.K."/>
            <person name="Willats W.W."/>
            <person name="Wipf D."/>
            <person name="Wolf P.G."/>
            <person name="Yang L."/>
            <person name="Zimmer A.D."/>
            <person name="Zhu Q."/>
            <person name="Mitros T."/>
            <person name="Hellsten U."/>
            <person name="Loque D."/>
            <person name="Otillar R."/>
            <person name="Salamov A."/>
            <person name="Schmutz J."/>
            <person name="Shapiro H."/>
            <person name="Lindquist E."/>
            <person name="Lucas S."/>
            <person name="Rokhsar D."/>
            <person name="Grigoriev I.V."/>
        </authorList>
    </citation>
    <scope>NUCLEOTIDE SEQUENCE [LARGE SCALE GENOMIC DNA]</scope>
</reference>
<dbReference type="Gramene" id="EFJ10229">
    <property type="protein sequence ID" value="EFJ10229"/>
    <property type="gene ID" value="SELMODRAFT_427425"/>
</dbReference>
<keyword evidence="3" id="KW-1185">Reference proteome</keyword>
<organism evidence="3">
    <name type="scientific">Selaginella moellendorffii</name>
    <name type="common">Spikemoss</name>
    <dbReference type="NCBI Taxonomy" id="88036"/>
    <lineage>
        <taxon>Eukaryota</taxon>
        <taxon>Viridiplantae</taxon>
        <taxon>Streptophyta</taxon>
        <taxon>Embryophyta</taxon>
        <taxon>Tracheophyta</taxon>
        <taxon>Lycopodiopsida</taxon>
        <taxon>Selaginellales</taxon>
        <taxon>Selaginellaceae</taxon>
        <taxon>Selaginella</taxon>
    </lineage>
</organism>
<evidence type="ECO:0000256" key="1">
    <source>
        <dbReference type="SAM" id="Phobius"/>
    </source>
</evidence>
<evidence type="ECO:0000313" key="2">
    <source>
        <dbReference type="EMBL" id="EFJ10229.1"/>
    </source>
</evidence>
<keyword evidence="1" id="KW-0812">Transmembrane</keyword>
<dbReference type="EMBL" id="GL377655">
    <property type="protein sequence ID" value="EFJ10229.1"/>
    <property type="molecule type" value="Genomic_DNA"/>
</dbReference>
<sequence length="121" mass="14116">MEALTDATSNMSKMQESARTIQACVLHSSKSRMAVYCKSHTPHRCTIVKAIFGFGILIYWMLKQKRNIADVIKENFCKEINQNLRLLIWSQDIMHGRLYQKLNREIQKCITRLSKAFHLTV</sequence>
<dbReference type="InParanoid" id="D8SZJ6"/>
<dbReference type="AlphaFoldDB" id="D8SZJ6"/>
<name>D8SZJ6_SELML</name>
<gene>
    <name evidence="2" type="ORF">SELMODRAFT_427425</name>
</gene>